<organism evidence="2 3">
    <name type="scientific">Pithovirus sibericum</name>
    <dbReference type="NCBI Taxonomy" id="1450746"/>
    <lineage>
        <taxon>Viruses</taxon>
        <taxon>Pithoviruses</taxon>
        <taxon>Orthopithovirinae</taxon>
        <taxon>Alphapithovirus</taxon>
        <taxon>Alphapithovirus sibericum</taxon>
    </lineage>
</organism>
<proteinExistence type="predicted"/>
<dbReference type="EMBL" id="KF740664">
    <property type="protein sequence ID" value="AHH01707.1"/>
    <property type="molecule type" value="Genomic_DNA"/>
</dbReference>
<accession>W5S5Y5</accession>
<keyword evidence="1" id="KW-0472">Membrane</keyword>
<protein>
    <recommendedName>
        <fullName evidence="4">Transmembrane protein</fullName>
    </recommendedName>
</protein>
<feature type="transmembrane region" description="Helical" evidence="1">
    <location>
        <begin position="104"/>
        <end position="125"/>
    </location>
</feature>
<evidence type="ECO:0008006" key="4">
    <source>
        <dbReference type="Google" id="ProtNLM"/>
    </source>
</evidence>
<reference evidence="2 3" key="1">
    <citation type="journal article" date="2014" name="Proc. Natl. Acad. Sci. U.S.A.">
        <title>Thirty-thousand-year-old distant relative of giant icosahedral DNA viruses with a pandoravirus morphology.</title>
        <authorList>
            <person name="Legendre M."/>
            <person name="Bartoli J."/>
            <person name="Shmakova L."/>
            <person name="Jeudy S."/>
            <person name="Labadie K."/>
            <person name="Adrait A."/>
            <person name="Lescot M."/>
            <person name="Poirot O."/>
            <person name="Bertaux L."/>
            <person name="Bruley C."/>
            <person name="Coute Y."/>
            <person name="Rivkina E."/>
            <person name="Abergel C."/>
            <person name="Claverie J.M."/>
        </authorList>
    </citation>
    <scope>NUCLEOTIDE SEQUENCE [LARGE SCALE GENOMIC DNA]</scope>
    <source>
        <strain evidence="2">P1084-T</strain>
    </source>
</reference>
<evidence type="ECO:0000256" key="1">
    <source>
        <dbReference type="SAM" id="Phobius"/>
    </source>
</evidence>
<dbReference type="GeneID" id="18266168"/>
<sequence>MIIPTGRLFLDVLSCFFFLCLIPLGFAALCSAYVAYTPPEIPAIKNCSLISSPFICVSVCDCGWFLAENQGFCLGIEEGSEYKFIRGRKCQNWTMEAKDYFVKFTSLFLVSFVLALMSLVISIILSKPTSQFTPNIQSSEFNC</sequence>
<gene>
    <name evidence="2" type="ORF">pv_140</name>
</gene>
<dbReference type="Proteomes" id="UP000202176">
    <property type="component" value="Segment"/>
</dbReference>
<feature type="transmembrane region" description="Helical" evidence="1">
    <location>
        <begin position="12"/>
        <end position="36"/>
    </location>
</feature>
<evidence type="ECO:0000313" key="2">
    <source>
        <dbReference type="EMBL" id="AHH01707.1"/>
    </source>
</evidence>
<evidence type="ECO:0000313" key="3">
    <source>
        <dbReference type="Proteomes" id="UP000202176"/>
    </source>
</evidence>
<dbReference type="KEGG" id="vg:18266168"/>
<dbReference type="RefSeq" id="YP_009001042.1">
    <property type="nucleotide sequence ID" value="NC_023423.1"/>
</dbReference>
<name>W5S5Y5_9VIRU</name>
<keyword evidence="1" id="KW-1133">Transmembrane helix</keyword>
<keyword evidence="3" id="KW-1185">Reference proteome</keyword>
<keyword evidence="1" id="KW-0812">Transmembrane</keyword>